<evidence type="ECO:0000259" key="1">
    <source>
        <dbReference type="Pfam" id="PF13020"/>
    </source>
</evidence>
<dbReference type="Pfam" id="PF13020">
    <property type="entry name" value="NOV_C"/>
    <property type="match status" value="1"/>
</dbReference>
<evidence type="ECO:0000313" key="2">
    <source>
        <dbReference type="EMBL" id="MCX5466262.1"/>
    </source>
</evidence>
<organism evidence="2 3">
    <name type="scientific">Acinetobacter nematophilus</name>
    <dbReference type="NCBI Taxonomy" id="2994642"/>
    <lineage>
        <taxon>Bacteria</taxon>
        <taxon>Pseudomonadati</taxon>
        <taxon>Pseudomonadota</taxon>
        <taxon>Gammaproteobacteria</taxon>
        <taxon>Moraxellales</taxon>
        <taxon>Moraxellaceae</taxon>
        <taxon>Acinetobacter</taxon>
    </lineage>
</organism>
<protein>
    <submittedName>
        <fullName evidence="2">DUF3883 domain-containing protein</fullName>
    </submittedName>
</protein>
<proteinExistence type="predicted"/>
<dbReference type="EMBL" id="JAPKMY010000001">
    <property type="protein sequence ID" value="MCX5466262.1"/>
    <property type="molecule type" value="Genomic_DNA"/>
</dbReference>
<keyword evidence="3" id="KW-1185">Reference proteome</keyword>
<feature type="domain" description="Protein NO VEIN C-terminal" evidence="1">
    <location>
        <begin position="397"/>
        <end position="482"/>
    </location>
</feature>
<reference evidence="2" key="1">
    <citation type="submission" date="2022-11" db="EMBL/GenBank/DDBJ databases">
        <title>Biodiversity and phylogenetic relationships of bacteria.</title>
        <authorList>
            <person name="Machado R.A.R."/>
            <person name="Bhat A."/>
            <person name="Loulou A."/>
            <person name="Kallel S."/>
        </authorList>
    </citation>
    <scope>NUCLEOTIDE SEQUENCE</scope>
    <source>
        <strain evidence="2">A-IN1</strain>
    </source>
</reference>
<dbReference type="AlphaFoldDB" id="A0A9X3DRW9"/>
<evidence type="ECO:0000313" key="3">
    <source>
        <dbReference type="Proteomes" id="UP001146019"/>
    </source>
</evidence>
<dbReference type="InterPro" id="IPR024975">
    <property type="entry name" value="NOV_C"/>
</dbReference>
<comment type="caution">
    <text evidence="2">The sequence shown here is derived from an EMBL/GenBank/DDBJ whole genome shotgun (WGS) entry which is preliminary data.</text>
</comment>
<gene>
    <name evidence="2" type="ORF">OSH00_00675</name>
</gene>
<accession>A0A9X3DRW9</accession>
<name>A0A9X3DRW9_9GAMM</name>
<dbReference type="RefSeq" id="WP_266128815.1">
    <property type="nucleotide sequence ID" value="NZ_JAPKMY010000001.1"/>
</dbReference>
<sequence length="518" mass="58603">MATYLFLWNPKKWSWTSLDTQIKKLEAGDVVKERWSTGNRKKGINDGDRFLMMKLGEEPKGIIGYGTFDNLRQELHWDSEKAKQGDTTAHVDLNFEFLNSHPLIEEKELNKRFDSAVSTWTPGSSGNLIPDDVADTIIQIINVRKISKVSTITQPVLFARIGYMEYYQGAFNGDVPKGGGSFNNENTGFEACNFLDVNGKVYGYYQPAMNSGKVNLERIDPSNQNLEKVDNVLVIFFSTLPKILAQQNFSDDVISSSAVIIGWYKNATVFRDPQKIDRKIDGVDQDTYFIEANTSDAFLLPVDKRLYKIGHGIKGEKEGNPGQSNSFYIYGDDKKLKDLSHIQNKWIGQAIDYVKTYSGPFIKTDEERAEQNAYNGQFRASNNGAGFQSNALIRVAVEKYAMQKAEKALTEKGYEVRATHDNGQSICGNSPYDMKAYKDGREYLVEVKGTQLDGSSVILTYNEVKLHKDPNNRVILCVVHSIKLNDEKINHKSGEVVIHDPWILDTEKLKGISYFYKF</sequence>
<dbReference type="Proteomes" id="UP001146019">
    <property type="component" value="Unassembled WGS sequence"/>
</dbReference>